<proteinExistence type="predicted"/>
<name>E6YMQ8_9HYPH</name>
<organism evidence="1">
    <name type="scientific">Bartonella rochalimae ATCC BAA-1498</name>
    <dbReference type="NCBI Taxonomy" id="685782"/>
    <lineage>
        <taxon>Bacteria</taxon>
        <taxon>Pseudomonadati</taxon>
        <taxon>Pseudomonadota</taxon>
        <taxon>Alphaproteobacteria</taxon>
        <taxon>Hyphomicrobiales</taxon>
        <taxon>Bartonellaceae</taxon>
        <taxon>Bartonella</taxon>
    </lineage>
</organism>
<sequence length="108" mass="12290">MTQIIGHVKIAPLVQDKYPDLEQITNYLHEIADNSLKVRTSLYPQSEDSALREQQIGAELRQICQQAKKPALIPSMYLCKKQKLLAIAAPRITMRLKLSKSVTQQRGF</sequence>
<dbReference type="EMBL" id="FN645462">
    <property type="protein sequence ID" value="CBI78146.1"/>
    <property type="molecule type" value="Genomic_DNA"/>
</dbReference>
<reference evidence="1" key="1">
    <citation type="journal article" date="2011" name="PLoS Genet.">
        <title>Parallel evolution of a type IV secretion system in radiating lineages of the host-restricted bacterial pathogen Bartonella.</title>
        <authorList>
            <person name="Engel P."/>
            <person name="Salzburger W."/>
            <person name="Liesch M."/>
            <person name="Chang C.C."/>
            <person name="Maruyama S."/>
            <person name="Lanz C."/>
            <person name="Calteau A."/>
            <person name="Lajus A."/>
            <person name="Medigue C."/>
            <person name="Schuster S.C."/>
            <person name="Dehio C."/>
        </authorList>
    </citation>
    <scope>NUCLEOTIDE SEQUENCE</scope>
    <source>
        <strain evidence="1">ATCC BAA-1498</strain>
    </source>
</reference>
<accession>E6YMQ8</accession>
<protein>
    <submittedName>
        <fullName evidence="1">Uncharacterized protein</fullName>
    </submittedName>
</protein>
<evidence type="ECO:0000313" key="1">
    <source>
        <dbReference type="EMBL" id="CBI78146.1"/>
    </source>
</evidence>
<gene>
    <name evidence="1" type="ORF">BARRO_80010</name>
</gene>
<dbReference type="AlphaFoldDB" id="E6YMQ8"/>